<organism evidence="1">
    <name type="scientific">Anguilla anguilla</name>
    <name type="common">European freshwater eel</name>
    <name type="synonym">Muraena anguilla</name>
    <dbReference type="NCBI Taxonomy" id="7936"/>
    <lineage>
        <taxon>Eukaryota</taxon>
        <taxon>Metazoa</taxon>
        <taxon>Chordata</taxon>
        <taxon>Craniata</taxon>
        <taxon>Vertebrata</taxon>
        <taxon>Euteleostomi</taxon>
        <taxon>Actinopterygii</taxon>
        <taxon>Neopterygii</taxon>
        <taxon>Teleostei</taxon>
        <taxon>Anguilliformes</taxon>
        <taxon>Anguillidae</taxon>
        <taxon>Anguilla</taxon>
    </lineage>
</organism>
<name>A0A0E9WGV7_ANGAN</name>
<reference evidence="1" key="2">
    <citation type="journal article" date="2015" name="Fish Shellfish Immunol.">
        <title>Early steps in the European eel (Anguilla anguilla)-Vibrio vulnificus interaction in the gills: Role of the RtxA13 toxin.</title>
        <authorList>
            <person name="Callol A."/>
            <person name="Pajuelo D."/>
            <person name="Ebbesson L."/>
            <person name="Teles M."/>
            <person name="MacKenzie S."/>
            <person name="Amaro C."/>
        </authorList>
    </citation>
    <scope>NUCLEOTIDE SEQUENCE</scope>
</reference>
<reference evidence="1" key="1">
    <citation type="submission" date="2014-11" db="EMBL/GenBank/DDBJ databases">
        <authorList>
            <person name="Amaro Gonzalez C."/>
        </authorList>
    </citation>
    <scope>NUCLEOTIDE SEQUENCE</scope>
</reference>
<sequence>MVKIFTFNKTIYLKIHMISIRISILAQCCMNDYANRQMNLQTVTYHSVDFRANEA</sequence>
<accession>A0A0E9WGV7</accession>
<dbReference type="EMBL" id="GBXM01018948">
    <property type="protein sequence ID" value="JAH89629.1"/>
    <property type="molecule type" value="Transcribed_RNA"/>
</dbReference>
<dbReference type="AlphaFoldDB" id="A0A0E9WGV7"/>
<proteinExistence type="predicted"/>
<evidence type="ECO:0000313" key="1">
    <source>
        <dbReference type="EMBL" id="JAH89629.1"/>
    </source>
</evidence>
<protein>
    <submittedName>
        <fullName evidence="1">Uncharacterized protein</fullName>
    </submittedName>
</protein>